<keyword evidence="5" id="KW-1185">Reference proteome</keyword>
<dbReference type="SUPFAM" id="SSF48452">
    <property type="entry name" value="TPR-like"/>
    <property type="match status" value="2"/>
</dbReference>
<name>A0A7S7NJZ0_PALFE</name>
<dbReference type="EMBL" id="CP063849">
    <property type="protein sequence ID" value="QOY85021.1"/>
    <property type="molecule type" value="Genomic_DNA"/>
</dbReference>
<dbReference type="AlphaFoldDB" id="A0A7S7NJZ0"/>
<keyword evidence="3" id="KW-0732">Signal</keyword>
<dbReference type="SMART" id="SM00028">
    <property type="entry name" value="TPR"/>
    <property type="match status" value="5"/>
</dbReference>
<evidence type="ECO:0000256" key="1">
    <source>
        <dbReference type="ARBA" id="ARBA00022737"/>
    </source>
</evidence>
<dbReference type="Proteomes" id="UP000593892">
    <property type="component" value="Chromosome"/>
</dbReference>
<evidence type="ECO:0000256" key="3">
    <source>
        <dbReference type="SAM" id="SignalP"/>
    </source>
</evidence>
<dbReference type="InterPro" id="IPR019734">
    <property type="entry name" value="TPR_rpt"/>
</dbReference>
<protein>
    <submittedName>
        <fullName evidence="4">Tetratricopeptide repeat protein</fullName>
    </submittedName>
</protein>
<accession>A0A7S7NJZ0</accession>
<dbReference type="PANTHER" id="PTHR45641">
    <property type="entry name" value="TETRATRICOPEPTIDE REPEAT PROTEIN (AFU_ORTHOLOGUE AFUA_6G03870)"/>
    <property type="match status" value="1"/>
</dbReference>
<sequence length="277" mass="30809">MHWATCLILLSAAVFAQEPAPKTLLQQASEAYRDATSLCDAGRFLEAEPVFQRALAAHRLLAEGNQSYIMAELHNLGVIARKRGDFVQSLDLLNQSLAISRKQNAIRASANTLIELANTYRAMDKPYDADPLVREAITLSEQIVPPDYQVYATACNTYGALHIRLQDVEGATRWFQRALDAARKLPSTQPELEASVMANLATSEFAGGHNDQSLELFRQAIAMQEKYLGPSHPKLAETLTSYSSVLRRLRFKQEAAKANRRAVQIRNSLVAPKPYIQ</sequence>
<gene>
    <name evidence="4" type="ORF">IRI77_19425</name>
</gene>
<feature type="chain" id="PRO_5032325430" evidence="3">
    <location>
        <begin position="17"/>
        <end position="277"/>
    </location>
</feature>
<organism evidence="4 5">
    <name type="scientific">Paludibaculum fermentans</name>
    <dbReference type="NCBI Taxonomy" id="1473598"/>
    <lineage>
        <taxon>Bacteria</taxon>
        <taxon>Pseudomonadati</taxon>
        <taxon>Acidobacteriota</taxon>
        <taxon>Terriglobia</taxon>
        <taxon>Bryobacterales</taxon>
        <taxon>Bryobacteraceae</taxon>
        <taxon>Paludibaculum</taxon>
    </lineage>
</organism>
<proteinExistence type="predicted"/>
<dbReference type="Pfam" id="PF13424">
    <property type="entry name" value="TPR_12"/>
    <property type="match status" value="3"/>
</dbReference>
<evidence type="ECO:0000256" key="2">
    <source>
        <dbReference type="ARBA" id="ARBA00022803"/>
    </source>
</evidence>
<evidence type="ECO:0000313" key="4">
    <source>
        <dbReference type="EMBL" id="QOY85021.1"/>
    </source>
</evidence>
<dbReference type="KEGG" id="pfer:IRI77_19425"/>
<dbReference type="PANTHER" id="PTHR45641:SF19">
    <property type="entry name" value="NEPHROCYSTIN-3"/>
    <property type="match status" value="1"/>
</dbReference>
<dbReference type="Gene3D" id="1.25.40.10">
    <property type="entry name" value="Tetratricopeptide repeat domain"/>
    <property type="match status" value="2"/>
</dbReference>
<dbReference type="InterPro" id="IPR011990">
    <property type="entry name" value="TPR-like_helical_dom_sf"/>
</dbReference>
<evidence type="ECO:0000313" key="5">
    <source>
        <dbReference type="Proteomes" id="UP000593892"/>
    </source>
</evidence>
<dbReference type="RefSeq" id="WP_194446691.1">
    <property type="nucleotide sequence ID" value="NZ_CP063849.1"/>
</dbReference>
<keyword evidence="1" id="KW-0677">Repeat</keyword>
<feature type="signal peptide" evidence="3">
    <location>
        <begin position="1"/>
        <end position="16"/>
    </location>
</feature>
<reference evidence="4 5" key="1">
    <citation type="submission" date="2020-10" db="EMBL/GenBank/DDBJ databases">
        <title>Complete genome sequence of Paludibaculum fermentans P105T, a facultatively anaerobic acidobacterium capable of dissimilatory Fe(III) reduction.</title>
        <authorList>
            <person name="Dedysh S.N."/>
            <person name="Beletsky A.V."/>
            <person name="Kulichevskaya I.S."/>
            <person name="Mardanov A.V."/>
            <person name="Ravin N.V."/>
        </authorList>
    </citation>
    <scope>NUCLEOTIDE SEQUENCE [LARGE SCALE GENOMIC DNA]</scope>
    <source>
        <strain evidence="4 5">P105</strain>
    </source>
</reference>
<keyword evidence="2" id="KW-0802">TPR repeat</keyword>